<dbReference type="EMBL" id="CAMXCT010003050">
    <property type="protein sequence ID" value="CAI4002140.1"/>
    <property type="molecule type" value="Genomic_DNA"/>
</dbReference>
<dbReference type="AlphaFoldDB" id="A0A9P1G914"/>
<evidence type="ECO:0000313" key="2">
    <source>
        <dbReference type="EMBL" id="CAL1155515.1"/>
    </source>
</evidence>
<evidence type="ECO:0000313" key="3">
    <source>
        <dbReference type="Proteomes" id="UP001152797"/>
    </source>
</evidence>
<evidence type="ECO:0000313" key="1">
    <source>
        <dbReference type="EMBL" id="CAI4002140.1"/>
    </source>
</evidence>
<feature type="non-terminal residue" evidence="1">
    <location>
        <position position="204"/>
    </location>
</feature>
<dbReference type="Proteomes" id="UP001152797">
    <property type="component" value="Unassembled WGS sequence"/>
</dbReference>
<dbReference type="OrthoDB" id="418214at2759"/>
<sequence>IFEVVVPATTTLVEFIERPGIPTMLVDAFINSHGVYVDTSLSIVSRISSKGEVITVQAPGKCLAEADATGYLKDRLQRNKEQNLEEVLLESKTRSKGFRRALVVDETRPPLPIGGETSPQAREAPVVAIFTNNAEEREAALDALRAAGVSFHMVAAMGGTASGLAYANMLHNSDLLGPSLVASMPRRPSKLCTDNARVCKSEIG</sequence>
<reference evidence="2" key="2">
    <citation type="submission" date="2024-04" db="EMBL/GenBank/DDBJ databases">
        <authorList>
            <person name="Chen Y."/>
            <person name="Shah S."/>
            <person name="Dougan E. K."/>
            <person name="Thang M."/>
            <person name="Chan C."/>
        </authorList>
    </citation>
    <scope>NUCLEOTIDE SEQUENCE [LARGE SCALE GENOMIC DNA]</scope>
</reference>
<protein>
    <submittedName>
        <fullName evidence="1">Uncharacterized protein</fullName>
    </submittedName>
</protein>
<dbReference type="EMBL" id="CAMXCT020003050">
    <property type="protein sequence ID" value="CAL1155515.1"/>
    <property type="molecule type" value="Genomic_DNA"/>
</dbReference>
<name>A0A9P1G914_9DINO</name>
<reference evidence="1" key="1">
    <citation type="submission" date="2022-10" db="EMBL/GenBank/DDBJ databases">
        <authorList>
            <person name="Chen Y."/>
            <person name="Dougan E. K."/>
            <person name="Chan C."/>
            <person name="Rhodes N."/>
            <person name="Thang M."/>
        </authorList>
    </citation>
    <scope>NUCLEOTIDE SEQUENCE</scope>
</reference>
<comment type="caution">
    <text evidence="1">The sequence shown here is derived from an EMBL/GenBank/DDBJ whole genome shotgun (WGS) entry which is preliminary data.</text>
</comment>
<organism evidence="1">
    <name type="scientific">Cladocopium goreaui</name>
    <dbReference type="NCBI Taxonomy" id="2562237"/>
    <lineage>
        <taxon>Eukaryota</taxon>
        <taxon>Sar</taxon>
        <taxon>Alveolata</taxon>
        <taxon>Dinophyceae</taxon>
        <taxon>Suessiales</taxon>
        <taxon>Symbiodiniaceae</taxon>
        <taxon>Cladocopium</taxon>
    </lineage>
</organism>
<accession>A0A9P1G914</accession>
<keyword evidence="3" id="KW-1185">Reference proteome</keyword>
<gene>
    <name evidence="1" type="ORF">C1SCF055_LOCUS28112</name>
</gene>
<proteinExistence type="predicted"/>
<dbReference type="EMBL" id="CAMXCT030003050">
    <property type="protein sequence ID" value="CAL4789452.1"/>
    <property type="molecule type" value="Genomic_DNA"/>
</dbReference>